<comment type="caution">
    <text evidence="6">The sequence shown here is derived from an EMBL/GenBank/DDBJ whole genome shotgun (WGS) entry which is preliminary data.</text>
</comment>
<evidence type="ECO:0000256" key="3">
    <source>
        <dbReference type="ARBA" id="ARBA00023125"/>
    </source>
</evidence>
<keyword evidence="2" id="KW-0805">Transcription regulation</keyword>
<dbReference type="PANTHER" id="PTHR30537:SF5">
    <property type="entry name" value="HTH-TYPE TRANSCRIPTIONAL ACTIVATOR TTDR-RELATED"/>
    <property type="match status" value="1"/>
</dbReference>
<dbReference type="CDD" id="cd08422">
    <property type="entry name" value="PBP2_CrgA_like"/>
    <property type="match status" value="1"/>
</dbReference>
<dbReference type="EMBL" id="MAAO01000002">
    <property type="protein sequence ID" value="OUR99614.1"/>
    <property type="molecule type" value="Genomic_DNA"/>
</dbReference>
<dbReference type="GO" id="GO:0003700">
    <property type="term" value="F:DNA-binding transcription factor activity"/>
    <property type="evidence" value="ECO:0007669"/>
    <property type="project" value="InterPro"/>
</dbReference>
<dbReference type="SUPFAM" id="SSF53850">
    <property type="entry name" value="Periplasmic binding protein-like II"/>
    <property type="match status" value="1"/>
</dbReference>
<evidence type="ECO:0000256" key="1">
    <source>
        <dbReference type="ARBA" id="ARBA00009437"/>
    </source>
</evidence>
<dbReference type="Pfam" id="PF00126">
    <property type="entry name" value="HTH_1"/>
    <property type="match status" value="1"/>
</dbReference>
<name>A0A1Y5FHF5_9BACT</name>
<proteinExistence type="inferred from homology"/>
<keyword evidence="4" id="KW-0804">Transcription</keyword>
<dbReference type="GO" id="GO:0003677">
    <property type="term" value="F:DNA binding"/>
    <property type="evidence" value="ECO:0007669"/>
    <property type="project" value="UniProtKB-KW"/>
</dbReference>
<dbReference type="InterPro" id="IPR005119">
    <property type="entry name" value="LysR_subst-bd"/>
</dbReference>
<feature type="domain" description="HTH lysR-type" evidence="5">
    <location>
        <begin position="23"/>
        <end position="67"/>
    </location>
</feature>
<sequence>MEIIKKTTFDRLYAFQLATLVQKEGSFIAVSKRLGVTPSNITKEIQKLEDYLGIKLFKRTTRSIALTQDGKIALDKARDLINGFTDLEDELKGTKDFVRGSLHITAPTTLGQNLLAEIFADYQIQYPFIDIDLRFTDRILDPVEQDIDLSIRTAFSLKDSSLYVKELSKLNRVIVASSEYLEKYGLPRTPSDLSKHNCLLYMRGDSPFIWSFNKGDQAQKIHVTGSYKSNNLISLIKGCERGVGILNIPRYLVEEEIKTGKLTVLFKSWKLPAHSIFLLTSRKPSKSKRIDSIIKFLSSKL</sequence>
<dbReference type="PANTHER" id="PTHR30537">
    <property type="entry name" value="HTH-TYPE TRANSCRIPTIONAL REGULATOR"/>
    <property type="match status" value="1"/>
</dbReference>
<organism evidence="6 7">
    <name type="scientific">Halobacteriovorax marinus</name>
    <dbReference type="NCBI Taxonomy" id="97084"/>
    <lineage>
        <taxon>Bacteria</taxon>
        <taxon>Pseudomonadati</taxon>
        <taxon>Bdellovibrionota</taxon>
        <taxon>Bacteriovoracia</taxon>
        <taxon>Bacteriovoracales</taxon>
        <taxon>Halobacteriovoraceae</taxon>
        <taxon>Halobacteriovorax</taxon>
    </lineage>
</organism>
<evidence type="ECO:0000259" key="5">
    <source>
        <dbReference type="PROSITE" id="PS50931"/>
    </source>
</evidence>
<dbReference type="SUPFAM" id="SSF46785">
    <property type="entry name" value="Winged helix' DNA-binding domain"/>
    <property type="match status" value="1"/>
</dbReference>
<dbReference type="Pfam" id="PF03466">
    <property type="entry name" value="LysR_substrate"/>
    <property type="match status" value="1"/>
</dbReference>
<dbReference type="InterPro" id="IPR036388">
    <property type="entry name" value="WH-like_DNA-bd_sf"/>
</dbReference>
<reference evidence="7" key="1">
    <citation type="journal article" date="2017" name="Proc. Natl. Acad. Sci. U.S.A.">
        <title>Simulation of Deepwater Horizon oil plume reveals substrate specialization within a complex community of hydrocarbon-degraders.</title>
        <authorList>
            <person name="Hu P."/>
            <person name="Dubinsky E.A."/>
            <person name="Probst A.J."/>
            <person name="Wang J."/>
            <person name="Sieber C.M.K."/>
            <person name="Tom L.M."/>
            <person name="Gardinali P."/>
            <person name="Banfield J.F."/>
            <person name="Atlas R.M."/>
            <person name="Andersen G.L."/>
        </authorList>
    </citation>
    <scope>NUCLEOTIDE SEQUENCE [LARGE SCALE GENOMIC DNA]</scope>
</reference>
<dbReference type="PROSITE" id="PS50931">
    <property type="entry name" value="HTH_LYSR"/>
    <property type="match status" value="1"/>
</dbReference>
<evidence type="ECO:0000256" key="2">
    <source>
        <dbReference type="ARBA" id="ARBA00023015"/>
    </source>
</evidence>
<evidence type="ECO:0000313" key="7">
    <source>
        <dbReference type="Proteomes" id="UP000196531"/>
    </source>
</evidence>
<dbReference type="InterPro" id="IPR058163">
    <property type="entry name" value="LysR-type_TF_proteobact-type"/>
</dbReference>
<comment type="similarity">
    <text evidence="1">Belongs to the LysR transcriptional regulatory family.</text>
</comment>
<protein>
    <recommendedName>
        <fullName evidence="5">HTH lysR-type domain-containing protein</fullName>
    </recommendedName>
</protein>
<gene>
    <name evidence="6" type="ORF">A9Q84_00920</name>
</gene>
<dbReference type="Gene3D" id="1.10.10.10">
    <property type="entry name" value="Winged helix-like DNA-binding domain superfamily/Winged helix DNA-binding domain"/>
    <property type="match status" value="1"/>
</dbReference>
<dbReference type="InterPro" id="IPR036390">
    <property type="entry name" value="WH_DNA-bd_sf"/>
</dbReference>
<evidence type="ECO:0000313" key="6">
    <source>
        <dbReference type="EMBL" id="OUR99614.1"/>
    </source>
</evidence>
<dbReference type="Gene3D" id="3.40.190.290">
    <property type="match status" value="1"/>
</dbReference>
<keyword evidence="3" id="KW-0238">DNA-binding</keyword>
<dbReference type="Proteomes" id="UP000196531">
    <property type="component" value="Unassembled WGS sequence"/>
</dbReference>
<dbReference type="AlphaFoldDB" id="A0A1Y5FHF5"/>
<dbReference type="InterPro" id="IPR000847">
    <property type="entry name" value="LysR_HTH_N"/>
</dbReference>
<evidence type="ECO:0000256" key="4">
    <source>
        <dbReference type="ARBA" id="ARBA00023163"/>
    </source>
</evidence>
<accession>A0A1Y5FHF5</accession>